<dbReference type="NCBIfam" id="NF033218">
    <property type="entry name" value="anchor_AmaP"/>
    <property type="match status" value="1"/>
</dbReference>
<reference evidence="2 3" key="1">
    <citation type="journal article" date="2015" name="Genome Announc.">
        <title>Expanding the biotechnology potential of lactobacilli through comparative genomics of 213 strains and associated genera.</title>
        <authorList>
            <person name="Sun Z."/>
            <person name="Harris H.M."/>
            <person name="McCann A."/>
            <person name="Guo C."/>
            <person name="Argimon S."/>
            <person name="Zhang W."/>
            <person name="Yang X."/>
            <person name="Jeffery I.B."/>
            <person name="Cooney J.C."/>
            <person name="Kagawa T.F."/>
            <person name="Liu W."/>
            <person name="Song Y."/>
            <person name="Salvetti E."/>
            <person name="Wrobel A."/>
            <person name="Rasinkangas P."/>
            <person name="Parkhill J."/>
            <person name="Rea M.C."/>
            <person name="O'Sullivan O."/>
            <person name="Ritari J."/>
            <person name="Douillard F.P."/>
            <person name="Paul Ross R."/>
            <person name="Yang R."/>
            <person name="Briner A.E."/>
            <person name="Felis G.E."/>
            <person name="de Vos W.M."/>
            <person name="Barrangou R."/>
            <person name="Klaenhammer T.R."/>
            <person name="Caufield P.W."/>
            <person name="Cui Y."/>
            <person name="Zhang H."/>
            <person name="O'Toole P.W."/>
        </authorList>
    </citation>
    <scope>NUCLEOTIDE SEQUENCE [LARGE SCALE GENOMIC DNA]</scope>
    <source>
        <strain evidence="2 3">DSM 20410</strain>
    </source>
</reference>
<accession>A0A0R2H3M6</accession>
<feature type="transmembrane region" description="Helical" evidence="1">
    <location>
        <begin position="64"/>
        <end position="86"/>
    </location>
</feature>
<evidence type="ECO:0008006" key="4">
    <source>
        <dbReference type="Google" id="ProtNLM"/>
    </source>
</evidence>
<keyword evidence="3" id="KW-1185">Reference proteome</keyword>
<keyword evidence="1" id="KW-1133">Transmembrane helix</keyword>
<feature type="transmembrane region" description="Helical" evidence="1">
    <location>
        <begin position="12"/>
        <end position="34"/>
    </location>
</feature>
<gene>
    <name evidence="2" type="ORF">IV50_GL000257</name>
</gene>
<keyword evidence="1" id="KW-0812">Transmembrane</keyword>
<sequence>MAGGDVVKRSKKLGYLLFYLILMLLFGTLIFTYYKVAPANFNFTGKTYEEIHRFIMTNEYWRLFSFWAAVVLGVISVLGFIIVLFYPRQVDAYVFKDKNSQLRISRKALLGFVTASLEDQTFINNPKIKINIRRKKIKVQVRGELNNSASNVAEIEQMWADQLTQDLTNLIGLKQKKTVRVNLATSKKSKKSDVAVDGSKESRVI</sequence>
<dbReference type="PATRIC" id="fig|1629.5.peg.261"/>
<proteinExistence type="predicted"/>
<evidence type="ECO:0000313" key="3">
    <source>
        <dbReference type="Proteomes" id="UP000051992"/>
    </source>
</evidence>
<dbReference type="Proteomes" id="UP000051992">
    <property type="component" value="Unassembled WGS sequence"/>
</dbReference>
<protein>
    <recommendedName>
        <fullName evidence="4">Alkaline shock response membrane anchor protein AmaP</fullName>
    </recommendedName>
</protein>
<dbReference type="AlphaFoldDB" id="A0A0R2H3M6"/>
<evidence type="ECO:0000313" key="2">
    <source>
        <dbReference type="EMBL" id="KRN46990.1"/>
    </source>
</evidence>
<dbReference type="EMBL" id="JQBM01000001">
    <property type="protein sequence ID" value="KRN46990.1"/>
    <property type="molecule type" value="Genomic_DNA"/>
</dbReference>
<evidence type="ECO:0000256" key="1">
    <source>
        <dbReference type="SAM" id="Phobius"/>
    </source>
</evidence>
<name>A0A0R2H3M6_WEIVI</name>
<comment type="caution">
    <text evidence="2">The sequence shown here is derived from an EMBL/GenBank/DDBJ whole genome shotgun (WGS) entry which is preliminary data.</text>
</comment>
<keyword evidence="1" id="KW-0472">Membrane</keyword>
<organism evidence="2 3">
    <name type="scientific">Weissella viridescens</name>
    <name type="common">Lactobacillus viridescens</name>
    <dbReference type="NCBI Taxonomy" id="1629"/>
    <lineage>
        <taxon>Bacteria</taxon>
        <taxon>Bacillati</taxon>
        <taxon>Bacillota</taxon>
        <taxon>Bacilli</taxon>
        <taxon>Lactobacillales</taxon>
        <taxon>Lactobacillaceae</taxon>
        <taxon>Weissella</taxon>
    </lineage>
</organism>